<evidence type="ECO:0000313" key="2">
    <source>
        <dbReference type="EMBL" id="GAA0359017.1"/>
    </source>
</evidence>
<dbReference type="Pfam" id="PF16571">
    <property type="entry name" value="FBP_C"/>
    <property type="match status" value="1"/>
</dbReference>
<comment type="caution">
    <text evidence="2">The sequence shown here is derived from an EMBL/GenBank/DDBJ whole genome shotgun (WGS) entry which is preliminary data.</text>
</comment>
<sequence>MRRQPPNPGTTVRRMKPIGENEIRASFINCSKGEARKLHLPRGLADLPWDDLDFLGWRDPGAPDRGYLVAERGDGLIGVSLRVSAEVRRSMVKTTVCSVCLTSHAGSGVSLFVARRAGAAGRDGNTVGTYICGDLACPLYVRGKKKNPLATRYTESLTLEEQVDRMRGNLNTFLDQVAEERLSA</sequence>
<proteinExistence type="predicted"/>
<dbReference type="EMBL" id="BAAABM010000053">
    <property type="protein sequence ID" value="GAA0359017.1"/>
    <property type="molecule type" value="Genomic_DNA"/>
</dbReference>
<reference evidence="2 3" key="1">
    <citation type="journal article" date="2019" name="Int. J. Syst. Evol. Microbiol.">
        <title>The Global Catalogue of Microorganisms (GCM) 10K type strain sequencing project: providing services to taxonomists for standard genome sequencing and annotation.</title>
        <authorList>
            <consortium name="The Broad Institute Genomics Platform"/>
            <consortium name="The Broad Institute Genome Sequencing Center for Infectious Disease"/>
            <person name="Wu L."/>
            <person name="Ma J."/>
        </authorList>
    </citation>
    <scope>NUCLEOTIDE SEQUENCE [LARGE SCALE GENOMIC DNA]</scope>
    <source>
        <strain evidence="2 3">JCM 3146</strain>
    </source>
</reference>
<keyword evidence="3" id="KW-1185">Reference proteome</keyword>
<evidence type="ECO:0000259" key="1">
    <source>
        <dbReference type="Pfam" id="PF16571"/>
    </source>
</evidence>
<feature type="domain" description="Elongation factor G-binding protein C-terminal treble-clef zinc-finger" evidence="1">
    <location>
        <begin position="22"/>
        <end position="177"/>
    </location>
</feature>
<organism evidence="2 3">
    <name type="scientific">Actinoallomurus spadix</name>
    <dbReference type="NCBI Taxonomy" id="79912"/>
    <lineage>
        <taxon>Bacteria</taxon>
        <taxon>Bacillati</taxon>
        <taxon>Actinomycetota</taxon>
        <taxon>Actinomycetes</taxon>
        <taxon>Streptosporangiales</taxon>
        <taxon>Thermomonosporaceae</taxon>
        <taxon>Actinoallomurus</taxon>
    </lineage>
</organism>
<accession>A0ABN0XA05</accession>
<gene>
    <name evidence="2" type="ORF">GCM10010151_55920</name>
</gene>
<dbReference type="InterPro" id="IPR032330">
    <property type="entry name" value="EF-G-binding_C"/>
</dbReference>
<protein>
    <submittedName>
        <fullName evidence="2">FBP domain-containing protein</fullName>
    </submittedName>
</protein>
<name>A0ABN0XA05_9ACTN</name>
<evidence type="ECO:0000313" key="3">
    <source>
        <dbReference type="Proteomes" id="UP001501822"/>
    </source>
</evidence>
<dbReference type="Proteomes" id="UP001501822">
    <property type="component" value="Unassembled WGS sequence"/>
</dbReference>